<keyword evidence="2" id="KW-0812">Transmembrane</keyword>
<feature type="compositionally biased region" description="Gly residues" evidence="1">
    <location>
        <begin position="190"/>
        <end position="204"/>
    </location>
</feature>
<keyword evidence="3" id="KW-0732">Signal</keyword>
<evidence type="ECO:0000256" key="1">
    <source>
        <dbReference type="SAM" id="MobiDB-lite"/>
    </source>
</evidence>
<evidence type="ECO:0000256" key="2">
    <source>
        <dbReference type="SAM" id="Phobius"/>
    </source>
</evidence>
<comment type="caution">
    <text evidence="4">The sequence shown here is derived from an EMBL/GenBank/DDBJ whole genome shotgun (WGS) entry which is preliminary data.</text>
</comment>
<feature type="compositionally biased region" description="Basic and acidic residues" evidence="1">
    <location>
        <begin position="72"/>
        <end position="86"/>
    </location>
</feature>
<feature type="region of interest" description="Disordered" evidence="1">
    <location>
        <begin position="72"/>
        <end position="91"/>
    </location>
</feature>
<feature type="compositionally biased region" description="Low complexity" evidence="1">
    <location>
        <begin position="172"/>
        <end position="189"/>
    </location>
</feature>
<feature type="chain" id="PRO_5008098674" evidence="3">
    <location>
        <begin position="23"/>
        <end position="276"/>
    </location>
</feature>
<dbReference type="EMBL" id="LVYI01000003">
    <property type="protein sequence ID" value="OAP61276.1"/>
    <property type="molecule type" value="Genomic_DNA"/>
</dbReference>
<keyword evidence="2" id="KW-0472">Membrane</keyword>
<evidence type="ECO:0000313" key="4">
    <source>
        <dbReference type="EMBL" id="OAP61276.1"/>
    </source>
</evidence>
<feature type="region of interest" description="Disordered" evidence="1">
    <location>
        <begin position="165"/>
        <end position="226"/>
    </location>
</feature>
<dbReference type="RefSeq" id="XP_018694643.1">
    <property type="nucleotide sequence ID" value="XM_018834993.1"/>
</dbReference>
<gene>
    <name evidence="4" type="ORF">AYL99_03477</name>
</gene>
<feature type="compositionally biased region" description="Low complexity" evidence="1">
    <location>
        <begin position="211"/>
        <end position="223"/>
    </location>
</feature>
<organism evidence="4 5">
    <name type="scientific">Fonsecaea erecta</name>
    <dbReference type="NCBI Taxonomy" id="1367422"/>
    <lineage>
        <taxon>Eukaryota</taxon>
        <taxon>Fungi</taxon>
        <taxon>Dikarya</taxon>
        <taxon>Ascomycota</taxon>
        <taxon>Pezizomycotina</taxon>
        <taxon>Eurotiomycetes</taxon>
        <taxon>Chaetothyriomycetidae</taxon>
        <taxon>Chaetothyriales</taxon>
        <taxon>Herpotrichiellaceae</taxon>
        <taxon>Fonsecaea</taxon>
    </lineage>
</organism>
<keyword evidence="2" id="KW-1133">Transmembrane helix</keyword>
<dbReference type="AlphaFoldDB" id="A0A178ZPH1"/>
<keyword evidence="5" id="KW-1185">Reference proteome</keyword>
<dbReference type="GeneID" id="30007647"/>
<sequence>MGRLLLPLSSSLAVLLLPGVLAAGLGPNHNLPSLVVTVASLCAPGFFIPAVSGYVLPAAPSGEKLTWRRDSLLPRKHEHTGHKNKDTGNQTTTADDAAAACMASAMEAAVNQTGIANVTEAVAMSNTTMSAIASACAGNSTDLVQAVAAAASNETAAASLASTNGTSDAIVGDGSSSTNSSSSSSAEAGTGDGSGDGNGNNGGDGKGRGRNGNAGANTSSNDSVGAVIDDVLEVVGSVIGERSSSDDAVKKAKRDSKYRDNVVRKKWVAGLDERAF</sequence>
<dbReference type="Proteomes" id="UP000078343">
    <property type="component" value="Unassembled WGS sequence"/>
</dbReference>
<evidence type="ECO:0000256" key="3">
    <source>
        <dbReference type="SAM" id="SignalP"/>
    </source>
</evidence>
<dbReference type="OrthoDB" id="4161162at2759"/>
<feature type="transmembrane region" description="Helical" evidence="2">
    <location>
        <begin position="38"/>
        <end position="59"/>
    </location>
</feature>
<proteinExistence type="predicted"/>
<accession>A0A178ZPH1</accession>
<evidence type="ECO:0000313" key="5">
    <source>
        <dbReference type="Proteomes" id="UP000078343"/>
    </source>
</evidence>
<protein>
    <submittedName>
        <fullName evidence="4">Uncharacterized protein</fullName>
    </submittedName>
</protein>
<feature type="signal peptide" evidence="3">
    <location>
        <begin position="1"/>
        <end position="22"/>
    </location>
</feature>
<name>A0A178ZPH1_9EURO</name>
<reference evidence="4 5" key="1">
    <citation type="submission" date="2016-04" db="EMBL/GenBank/DDBJ databases">
        <title>Draft genome of Fonsecaea erecta CBS 125763.</title>
        <authorList>
            <person name="Weiss V.A."/>
            <person name="Vicente V.A."/>
            <person name="Raittz R.T."/>
            <person name="Moreno L.F."/>
            <person name="De Souza E.M."/>
            <person name="Pedrosa F.O."/>
            <person name="Steffens M.B."/>
            <person name="Faoro H."/>
            <person name="Tadra-Sfeir M.Z."/>
            <person name="Najafzadeh M.J."/>
            <person name="Felipe M.S."/>
            <person name="Teixeira M."/>
            <person name="Sun J."/>
            <person name="Xi L."/>
            <person name="Gomes R."/>
            <person name="De Azevedo C.M."/>
            <person name="Salgado C.G."/>
            <person name="Da Silva M.B."/>
            <person name="Nascimento M.F."/>
            <person name="Queiroz-Telles F."/>
            <person name="Attili D.S."/>
            <person name="Gorbushina A."/>
        </authorList>
    </citation>
    <scope>NUCLEOTIDE SEQUENCE [LARGE SCALE GENOMIC DNA]</scope>
    <source>
        <strain evidence="4 5">CBS 125763</strain>
    </source>
</reference>